<name>A0A251U883_HELAN</name>
<protein>
    <submittedName>
        <fullName evidence="1">Uncharacterized protein</fullName>
    </submittedName>
</protein>
<dbReference type="Proteomes" id="UP000215914">
    <property type="component" value="Chromosome 8"/>
</dbReference>
<dbReference type="AlphaFoldDB" id="A0A251U883"/>
<proteinExistence type="predicted"/>
<gene>
    <name evidence="1" type="ORF">HannXRQ_Chr08g0232831</name>
</gene>
<sequence length="58" mass="6263">MVGAGIEAGTEAAKISLCKRTILNCLYVVIDGFEHLQLTRMKLGRDPAGKTTISTLTR</sequence>
<dbReference type="InParanoid" id="A0A251U883"/>
<keyword evidence="2" id="KW-1185">Reference proteome</keyword>
<reference evidence="2" key="1">
    <citation type="journal article" date="2017" name="Nature">
        <title>The sunflower genome provides insights into oil metabolism, flowering and Asterid evolution.</title>
        <authorList>
            <person name="Badouin H."/>
            <person name="Gouzy J."/>
            <person name="Grassa C.J."/>
            <person name="Murat F."/>
            <person name="Staton S.E."/>
            <person name="Cottret L."/>
            <person name="Lelandais-Briere C."/>
            <person name="Owens G.L."/>
            <person name="Carrere S."/>
            <person name="Mayjonade B."/>
            <person name="Legrand L."/>
            <person name="Gill N."/>
            <person name="Kane N.C."/>
            <person name="Bowers J.E."/>
            <person name="Hubner S."/>
            <person name="Bellec A."/>
            <person name="Berard A."/>
            <person name="Berges H."/>
            <person name="Blanchet N."/>
            <person name="Boniface M.C."/>
            <person name="Brunel D."/>
            <person name="Catrice O."/>
            <person name="Chaidir N."/>
            <person name="Claudel C."/>
            <person name="Donnadieu C."/>
            <person name="Faraut T."/>
            <person name="Fievet G."/>
            <person name="Helmstetter N."/>
            <person name="King M."/>
            <person name="Knapp S.J."/>
            <person name="Lai Z."/>
            <person name="Le Paslier M.C."/>
            <person name="Lippi Y."/>
            <person name="Lorenzon L."/>
            <person name="Mandel J.R."/>
            <person name="Marage G."/>
            <person name="Marchand G."/>
            <person name="Marquand E."/>
            <person name="Bret-Mestries E."/>
            <person name="Morien E."/>
            <person name="Nambeesan S."/>
            <person name="Nguyen T."/>
            <person name="Pegot-Espagnet P."/>
            <person name="Pouilly N."/>
            <person name="Raftis F."/>
            <person name="Sallet E."/>
            <person name="Schiex T."/>
            <person name="Thomas J."/>
            <person name="Vandecasteele C."/>
            <person name="Vares D."/>
            <person name="Vear F."/>
            <person name="Vautrin S."/>
            <person name="Crespi M."/>
            <person name="Mangin B."/>
            <person name="Burke J.M."/>
            <person name="Salse J."/>
            <person name="Munos S."/>
            <person name="Vincourt P."/>
            <person name="Rieseberg L.H."/>
            <person name="Langlade N.B."/>
        </authorList>
    </citation>
    <scope>NUCLEOTIDE SEQUENCE [LARGE SCALE GENOMIC DNA]</scope>
    <source>
        <strain evidence="2">cv. SF193</strain>
    </source>
</reference>
<evidence type="ECO:0000313" key="1">
    <source>
        <dbReference type="EMBL" id="OTG19324.1"/>
    </source>
</evidence>
<evidence type="ECO:0000313" key="2">
    <source>
        <dbReference type="Proteomes" id="UP000215914"/>
    </source>
</evidence>
<accession>A0A251U883</accession>
<dbReference type="EMBL" id="CM007897">
    <property type="protein sequence ID" value="OTG19324.1"/>
    <property type="molecule type" value="Genomic_DNA"/>
</dbReference>
<organism evidence="1 2">
    <name type="scientific">Helianthus annuus</name>
    <name type="common">Common sunflower</name>
    <dbReference type="NCBI Taxonomy" id="4232"/>
    <lineage>
        <taxon>Eukaryota</taxon>
        <taxon>Viridiplantae</taxon>
        <taxon>Streptophyta</taxon>
        <taxon>Embryophyta</taxon>
        <taxon>Tracheophyta</taxon>
        <taxon>Spermatophyta</taxon>
        <taxon>Magnoliopsida</taxon>
        <taxon>eudicotyledons</taxon>
        <taxon>Gunneridae</taxon>
        <taxon>Pentapetalae</taxon>
        <taxon>asterids</taxon>
        <taxon>campanulids</taxon>
        <taxon>Asterales</taxon>
        <taxon>Asteraceae</taxon>
        <taxon>Asteroideae</taxon>
        <taxon>Heliantheae alliance</taxon>
        <taxon>Heliantheae</taxon>
        <taxon>Helianthus</taxon>
    </lineage>
</organism>